<proteinExistence type="predicted"/>
<reference evidence="1 2" key="1">
    <citation type="journal article" date="2013" name="PLoS ONE">
        <title>Assembly-driven community genomics of a hypersaline microbial ecosystem.</title>
        <authorList>
            <person name="Podell S."/>
            <person name="Ugalde J.A."/>
            <person name="Narasingarao P."/>
            <person name="Banfield J.F."/>
            <person name="Heidelberg K.B."/>
            <person name="Allen E.E."/>
        </authorList>
    </citation>
    <scope>NUCLEOTIDE SEQUENCE [LARGE SCALE GENOMIC DNA]</scope>
    <source>
        <strain evidence="2">J07HQW2</strain>
    </source>
</reference>
<dbReference type="EMBL" id="KE356561">
    <property type="protein sequence ID" value="ERG94154.1"/>
    <property type="molecule type" value="Genomic_DNA"/>
</dbReference>
<evidence type="ECO:0000313" key="1">
    <source>
        <dbReference type="EMBL" id="ERG94154.1"/>
    </source>
</evidence>
<dbReference type="AlphaFoldDB" id="U1MUV0"/>
<organism evidence="1 2">
    <name type="scientific">Haloquadratum walsbyi J07HQW2</name>
    <dbReference type="NCBI Taxonomy" id="1238425"/>
    <lineage>
        <taxon>Archaea</taxon>
        <taxon>Methanobacteriati</taxon>
        <taxon>Methanobacteriota</taxon>
        <taxon>Stenosarchaea group</taxon>
        <taxon>Halobacteria</taxon>
        <taxon>Halobacteriales</taxon>
        <taxon>Haloferacaceae</taxon>
        <taxon>Haloquadratum</taxon>
    </lineage>
</organism>
<accession>U1MUV0</accession>
<gene>
    <name evidence="1" type="ORF">J07HQW2_00588</name>
</gene>
<dbReference type="Proteomes" id="UP000030710">
    <property type="component" value="Unassembled WGS sequence"/>
</dbReference>
<dbReference type="RefSeq" id="WP_021053647.1">
    <property type="nucleotide sequence ID" value="NZ_KE356561.1"/>
</dbReference>
<protein>
    <submittedName>
        <fullName evidence="1">Uncharacterized protein</fullName>
    </submittedName>
</protein>
<dbReference type="HOGENOM" id="CLU_2243795_0_0_2"/>
<sequence length="104" mass="12370">MKLEDNGLNQEICQVHNFVENATDDVDFLDQVDIAYPSIERKQWQNDVHVGLENFSLELIRPVSSLVDRIGNNRWKHHHLYQFFWQELKKSLLRCLHQVGTRLV</sequence>
<evidence type="ECO:0000313" key="2">
    <source>
        <dbReference type="Proteomes" id="UP000030710"/>
    </source>
</evidence>
<name>U1MUV0_9EURY</name>